<dbReference type="Pfam" id="PF11951">
    <property type="entry name" value="Fungal_trans_2"/>
    <property type="match status" value="1"/>
</dbReference>
<protein>
    <recommendedName>
        <fullName evidence="4">C6 finger domain protein</fullName>
    </recommendedName>
</protein>
<dbReference type="VEuPathDB" id="FungiDB:jhhlp_000329"/>
<comment type="caution">
    <text evidence="2">The sequence shown here is derived from an EMBL/GenBank/DDBJ whole genome shotgun (WGS) entry which is preliminary data.</text>
</comment>
<evidence type="ECO:0000313" key="2">
    <source>
        <dbReference type="EMBL" id="PKS12988.1"/>
    </source>
</evidence>
<proteinExistence type="predicted"/>
<dbReference type="Proteomes" id="UP000233524">
    <property type="component" value="Unassembled WGS sequence"/>
</dbReference>
<evidence type="ECO:0000313" key="3">
    <source>
        <dbReference type="Proteomes" id="UP000233524"/>
    </source>
</evidence>
<name>A0A2N3NKQ5_9PEZI</name>
<evidence type="ECO:0000256" key="1">
    <source>
        <dbReference type="ARBA" id="ARBA00023242"/>
    </source>
</evidence>
<accession>A0A2N3NKQ5</accession>
<gene>
    <name evidence="2" type="ORF">jhhlp_000329</name>
</gene>
<dbReference type="GO" id="GO:0001228">
    <property type="term" value="F:DNA-binding transcription activator activity, RNA polymerase II-specific"/>
    <property type="evidence" value="ECO:0007669"/>
    <property type="project" value="TreeGrafter"/>
</dbReference>
<dbReference type="STRING" id="41688.A0A2N3NKQ5"/>
<dbReference type="InParanoid" id="A0A2N3NKQ5"/>
<dbReference type="OrthoDB" id="4937900at2759"/>
<organism evidence="2 3">
    <name type="scientific">Lomentospora prolificans</name>
    <dbReference type="NCBI Taxonomy" id="41688"/>
    <lineage>
        <taxon>Eukaryota</taxon>
        <taxon>Fungi</taxon>
        <taxon>Dikarya</taxon>
        <taxon>Ascomycota</taxon>
        <taxon>Pezizomycotina</taxon>
        <taxon>Sordariomycetes</taxon>
        <taxon>Hypocreomycetidae</taxon>
        <taxon>Microascales</taxon>
        <taxon>Microascaceae</taxon>
        <taxon>Lomentospora</taxon>
    </lineage>
</organism>
<dbReference type="EMBL" id="NLAX01000002">
    <property type="protein sequence ID" value="PKS12988.1"/>
    <property type="molecule type" value="Genomic_DNA"/>
</dbReference>
<dbReference type="AlphaFoldDB" id="A0A2N3NKQ5"/>
<keyword evidence="1" id="KW-0539">Nucleus</keyword>
<dbReference type="PANTHER" id="PTHR47784:SF4">
    <property type="entry name" value="ZN(II)2CYS6 TRANSCRIPTION FACTOR (EUROFUNG)"/>
    <property type="match status" value="1"/>
</dbReference>
<dbReference type="InterPro" id="IPR021858">
    <property type="entry name" value="Fun_TF"/>
</dbReference>
<evidence type="ECO:0008006" key="4">
    <source>
        <dbReference type="Google" id="ProtNLM"/>
    </source>
</evidence>
<dbReference type="PANTHER" id="PTHR47784">
    <property type="entry name" value="STEROL UPTAKE CONTROL PROTEIN 2"/>
    <property type="match status" value="1"/>
</dbReference>
<keyword evidence="3" id="KW-1185">Reference proteome</keyword>
<sequence>MPSLLQGENYSLLHLELLYHHINNVVSILHAGENRCEHLTSLILKEAFRTPYLMDEILAISAAHLSTEEPSRREYYLTEATRLQTRAISQFNSQQAEISEENCLAPFMFSAFLGQHVIFDAFSSYSNFPSLLEKFVQCLGIHRGIRAIASKSWPKLRDLFGVKSFDLRKASEFKPHDECRSLVDMVSKSDLSQEGRAACIDAIECTQQMFDYRQPEGLSKSRQASVFQEWPVRVSVEYVALLQQRRPEALVLLAYYAILLHYTRDHWAVGDIGAFIIREITCHLGPYWSRWLELPNQVLMEDMSPSAAAYSARGTDEV</sequence>
<reference evidence="2 3" key="1">
    <citation type="journal article" date="2017" name="G3 (Bethesda)">
        <title>First Draft Genome Sequence of the Pathogenic Fungus Lomentospora prolificans (Formerly Scedosporium prolificans).</title>
        <authorList>
            <person name="Luo R."/>
            <person name="Zimin A."/>
            <person name="Workman R."/>
            <person name="Fan Y."/>
            <person name="Pertea G."/>
            <person name="Grossman N."/>
            <person name="Wear M.P."/>
            <person name="Jia B."/>
            <person name="Miller H."/>
            <person name="Casadevall A."/>
            <person name="Timp W."/>
            <person name="Zhang S.X."/>
            <person name="Salzberg S.L."/>
        </authorList>
    </citation>
    <scope>NUCLEOTIDE SEQUENCE [LARGE SCALE GENOMIC DNA]</scope>
    <source>
        <strain evidence="2 3">JHH-5317</strain>
    </source>
</reference>
<dbReference type="InterPro" id="IPR053157">
    <property type="entry name" value="Sterol_Uptake_Regulator"/>
</dbReference>